<gene>
    <name evidence="2" type="ORF">Pmgp_00801</name>
</gene>
<evidence type="ECO:0008006" key="4">
    <source>
        <dbReference type="Google" id="ProtNLM"/>
    </source>
</evidence>
<organism evidence="2 3">
    <name type="scientific">Pelotomaculum propionicicum</name>
    <dbReference type="NCBI Taxonomy" id="258475"/>
    <lineage>
        <taxon>Bacteria</taxon>
        <taxon>Bacillati</taxon>
        <taxon>Bacillota</taxon>
        <taxon>Clostridia</taxon>
        <taxon>Eubacteriales</taxon>
        <taxon>Desulfotomaculaceae</taxon>
        <taxon>Pelotomaculum</taxon>
    </lineage>
</organism>
<evidence type="ECO:0000256" key="1">
    <source>
        <dbReference type="SAM" id="MobiDB-lite"/>
    </source>
</evidence>
<dbReference type="OrthoDB" id="160982at2"/>
<dbReference type="AlphaFoldDB" id="A0A4Y7RV31"/>
<proteinExistence type="predicted"/>
<name>A0A4Y7RV31_9FIRM</name>
<protein>
    <recommendedName>
        <fullName evidence="4">DUF4194 domain-containing protein</fullName>
    </recommendedName>
</protein>
<reference evidence="2 3" key="1">
    <citation type="journal article" date="2018" name="Environ. Microbiol.">
        <title>Novel energy conservation strategies and behaviour of Pelotomaculum schinkii driving syntrophic propionate catabolism.</title>
        <authorList>
            <person name="Hidalgo-Ahumada C.A.P."/>
            <person name="Nobu M.K."/>
            <person name="Narihiro T."/>
            <person name="Tamaki H."/>
            <person name="Liu W.T."/>
            <person name="Kamagata Y."/>
            <person name="Stams A.J.M."/>
            <person name="Imachi H."/>
            <person name="Sousa D.Z."/>
        </authorList>
    </citation>
    <scope>NUCLEOTIDE SEQUENCE [LARGE SCALE GENOMIC DNA]</scope>
    <source>
        <strain evidence="2 3">MGP</strain>
    </source>
</reference>
<evidence type="ECO:0000313" key="2">
    <source>
        <dbReference type="EMBL" id="TEB12825.1"/>
    </source>
</evidence>
<dbReference type="Pfam" id="PF13835">
    <property type="entry name" value="DUF4194"/>
    <property type="match status" value="1"/>
</dbReference>
<feature type="region of interest" description="Disordered" evidence="1">
    <location>
        <begin position="180"/>
        <end position="203"/>
    </location>
</feature>
<dbReference type="Proteomes" id="UP000297597">
    <property type="component" value="Unassembled WGS sequence"/>
</dbReference>
<dbReference type="EMBL" id="QFFZ01000005">
    <property type="protein sequence ID" value="TEB12825.1"/>
    <property type="molecule type" value="Genomic_DNA"/>
</dbReference>
<sequence>MSVKERDEFARIVNKLLASTFITRRNEENKKDYYFIERNEELFRQYLRLAGWTLTGDRSYSVYQAVSDFPANRLHLRLEESIILLIIRLCYEEKRKEINLTDNILLKVREIQDKYAALKIRARPIDKKSLREAVSLFKRFNILQPLDGDVTDPECRLEVYPTVLFAVRVDDLRSVYDKLESYRNDSSPGEEDEEPDNERIDQN</sequence>
<dbReference type="InterPro" id="IPR025449">
    <property type="entry name" value="JetB"/>
</dbReference>
<accession>A0A4Y7RV31</accession>
<keyword evidence="3" id="KW-1185">Reference proteome</keyword>
<dbReference type="RefSeq" id="WP_153189182.1">
    <property type="nucleotide sequence ID" value="NZ_QFFZ01000005.1"/>
</dbReference>
<evidence type="ECO:0000313" key="3">
    <source>
        <dbReference type="Proteomes" id="UP000297597"/>
    </source>
</evidence>
<comment type="caution">
    <text evidence="2">The sequence shown here is derived from an EMBL/GenBank/DDBJ whole genome shotgun (WGS) entry which is preliminary data.</text>
</comment>